<dbReference type="Proteomes" id="UP001229346">
    <property type="component" value="Unassembled WGS sequence"/>
</dbReference>
<dbReference type="RefSeq" id="WP_307208324.1">
    <property type="nucleotide sequence ID" value="NZ_JAUSSU010000017.1"/>
</dbReference>
<dbReference type="Pfam" id="PF00583">
    <property type="entry name" value="Acetyltransf_1"/>
    <property type="match status" value="1"/>
</dbReference>
<dbReference type="Gene3D" id="3.40.630.30">
    <property type="match status" value="1"/>
</dbReference>
<name>A0ABT9UC37_PAEHA</name>
<comment type="caution">
    <text evidence="3">The sequence shown here is derived from an EMBL/GenBank/DDBJ whole genome shotgun (WGS) entry which is preliminary data.</text>
</comment>
<reference evidence="3 4" key="1">
    <citation type="submission" date="2023-07" db="EMBL/GenBank/DDBJ databases">
        <title>Sorghum-associated microbial communities from plants grown in Nebraska, USA.</title>
        <authorList>
            <person name="Schachtman D."/>
        </authorList>
    </citation>
    <scope>NUCLEOTIDE SEQUENCE [LARGE SCALE GENOMIC DNA]</scope>
    <source>
        <strain evidence="3 4">CC482</strain>
    </source>
</reference>
<dbReference type="CDD" id="cd04301">
    <property type="entry name" value="NAT_SF"/>
    <property type="match status" value="1"/>
</dbReference>
<dbReference type="PROSITE" id="PS51186">
    <property type="entry name" value="GNAT"/>
    <property type="match status" value="1"/>
</dbReference>
<protein>
    <submittedName>
        <fullName evidence="3">Ribosomal protein S18 acetylase RimI-like enzyme</fullName>
    </submittedName>
</protein>
<evidence type="ECO:0000259" key="2">
    <source>
        <dbReference type="PROSITE" id="PS51186"/>
    </source>
</evidence>
<dbReference type="InterPro" id="IPR050769">
    <property type="entry name" value="NAT_camello-type"/>
</dbReference>
<sequence>MILIRGYRPEDMEAMAALMLDLGYPTNAEQMKARLERLGEVNENETLVATIEDKVVGMIGFRKMYYYEADGFVVHINVLVTKNEYQGQGVGKQLIAYTEQRAKEQGANSLYLTSGMKPERERAHAFYRNLGFQTTGYRFVKPL</sequence>
<dbReference type="InterPro" id="IPR000182">
    <property type="entry name" value="GNAT_dom"/>
</dbReference>
<accession>A0ABT9UC37</accession>
<organism evidence="3 4">
    <name type="scientific">Paenibacillus harenae</name>
    <dbReference type="NCBI Taxonomy" id="306543"/>
    <lineage>
        <taxon>Bacteria</taxon>
        <taxon>Bacillati</taxon>
        <taxon>Bacillota</taxon>
        <taxon>Bacilli</taxon>
        <taxon>Bacillales</taxon>
        <taxon>Paenibacillaceae</taxon>
        <taxon>Paenibacillus</taxon>
    </lineage>
</organism>
<dbReference type="PANTHER" id="PTHR13947:SF37">
    <property type="entry name" value="LD18367P"/>
    <property type="match status" value="1"/>
</dbReference>
<evidence type="ECO:0000256" key="1">
    <source>
        <dbReference type="ARBA" id="ARBA00022679"/>
    </source>
</evidence>
<proteinExistence type="predicted"/>
<dbReference type="InterPro" id="IPR016181">
    <property type="entry name" value="Acyl_CoA_acyltransferase"/>
</dbReference>
<evidence type="ECO:0000313" key="4">
    <source>
        <dbReference type="Proteomes" id="UP001229346"/>
    </source>
</evidence>
<feature type="domain" description="N-acetyltransferase" evidence="2">
    <location>
        <begin position="2"/>
        <end position="143"/>
    </location>
</feature>
<gene>
    <name evidence="3" type="ORF">J2T15_005751</name>
</gene>
<dbReference type="EMBL" id="JAUSSU010000017">
    <property type="protein sequence ID" value="MDQ0116275.1"/>
    <property type="molecule type" value="Genomic_DNA"/>
</dbReference>
<dbReference type="SUPFAM" id="SSF55729">
    <property type="entry name" value="Acyl-CoA N-acyltransferases (Nat)"/>
    <property type="match status" value="1"/>
</dbReference>
<dbReference type="PANTHER" id="PTHR13947">
    <property type="entry name" value="GNAT FAMILY N-ACETYLTRANSFERASE"/>
    <property type="match status" value="1"/>
</dbReference>
<keyword evidence="1" id="KW-0808">Transferase</keyword>
<keyword evidence="4" id="KW-1185">Reference proteome</keyword>
<evidence type="ECO:0000313" key="3">
    <source>
        <dbReference type="EMBL" id="MDQ0116275.1"/>
    </source>
</evidence>